<feature type="region of interest" description="Disordered" evidence="5">
    <location>
        <begin position="1"/>
        <end position="20"/>
    </location>
</feature>
<evidence type="ECO:0000313" key="6">
    <source>
        <dbReference type="EMBL" id="QHU11702.1"/>
    </source>
</evidence>
<dbReference type="InterPro" id="IPR001525">
    <property type="entry name" value="C5_MeTfrase"/>
</dbReference>
<dbReference type="PRINTS" id="PR00105">
    <property type="entry name" value="C5METTRFRASE"/>
</dbReference>
<sequence length="388" mass="44086">MTKSMEWKGKKEKEGNKMDYSQKTRDELVELCREKKIKGYSGKKRVELIQLLATTEIIIPIPSSENVKKVDASLRMIDLFAGTGAFTHAFEQTGKVSCVFANDMVESSKQIYDENFDHPLTLKDLNTVKVEDIPEHDILTGGFPCQPFSIAGKQEGFDDVRSNVFWKILEIIDHHEPRAIILENVKNLVSHDEGKTFQIIQKNLTERGYHIQFKVLNTSDITGIPQHRERIYIVCLKDKAVADRFNLDYPSVEKKPVSAMLCKEPIPSKYYYTDASKTWPLVSEGVTKTDTLYQYRRVYVRENKSKECPTLTANMGSGGHNVPLLRDAQGIRKLTPRECFHFQGFPTTYRLPAISDSYLYKLAGNAVSVPVVQLIANRLIPLLCDASS</sequence>
<dbReference type="InterPro" id="IPR029063">
    <property type="entry name" value="SAM-dependent_MTases_sf"/>
</dbReference>
<evidence type="ECO:0000256" key="1">
    <source>
        <dbReference type="ARBA" id="ARBA00011975"/>
    </source>
</evidence>
<reference evidence="6" key="1">
    <citation type="journal article" date="2020" name="Nature">
        <title>Giant virus diversity and host interactions through global metagenomics.</title>
        <authorList>
            <person name="Schulz F."/>
            <person name="Roux S."/>
            <person name="Paez-Espino D."/>
            <person name="Jungbluth S."/>
            <person name="Walsh D.A."/>
            <person name="Denef V.J."/>
            <person name="McMahon K.D."/>
            <person name="Konstantinidis K.T."/>
            <person name="Eloe-Fadrosh E.A."/>
            <person name="Kyrpides N.C."/>
            <person name="Woyke T."/>
        </authorList>
    </citation>
    <scope>NUCLEOTIDE SEQUENCE</scope>
    <source>
        <strain evidence="6">GVMAG-S-1101169-75</strain>
    </source>
</reference>
<keyword evidence="4" id="KW-0949">S-adenosyl-L-methionine</keyword>
<dbReference type="Pfam" id="PF00145">
    <property type="entry name" value="DNA_methylase"/>
    <property type="match status" value="1"/>
</dbReference>
<dbReference type="GO" id="GO:0032259">
    <property type="term" value="P:methylation"/>
    <property type="evidence" value="ECO:0007669"/>
    <property type="project" value="UniProtKB-KW"/>
</dbReference>
<dbReference type="PANTHER" id="PTHR46098">
    <property type="entry name" value="TRNA (CYTOSINE(38)-C(5))-METHYLTRANSFERASE"/>
    <property type="match status" value="1"/>
</dbReference>
<dbReference type="EC" id="2.1.1.37" evidence="1"/>
<dbReference type="InterPro" id="IPR031303">
    <property type="entry name" value="C5_meth_CS"/>
</dbReference>
<dbReference type="InterPro" id="IPR018117">
    <property type="entry name" value="C5_DNA_meth_AS"/>
</dbReference>
<dbReference type="InterPro" id="IPR050750">
    <property type="entry name" value="C5-MTase"/>
</dbReference>
<proteinExistence type="predicted"/>
<dbReference type="PANTHER" id="PTHR46098:SF1">
    <property type="entry name" value="TRNA (CYTOSINE(38)-C(5))-METHYLTRANSFERASE"/>
    <property type="match status" value="1"/>
</dbReference>
<name>A0A6C0K0Y9_9ZZZZ</name>
<accession>A0A6C0K0Y9</accession>
<dbReference type="EMBL" id="MN740788">
    <property type="protein sequence ID" value="QHU11702.1"/>
    <property type="molecule type" value="Genomic_DNA"/>
</dbReference>
<evidence type="ECO:0000256" key="2">
    <source>
        <dbReference type="ARBA" id="ARBA00022603"/>
    </source>
</evidence>
<dbReference type="PROSITE" id="PS00095">
    <property type="entry name" value="C5_MTASE_2"/>
    <property type="match status" value="1"/>
</dbReference>
<dbReference type="GO" id="GO:0003886">
    <property type="term" value="F:DNA (cytosine-5-)-methyltransferase activity"/>
    <property type="evidence" value="ECO:0007669"/>
    <property type="project" value="UniProtKB-EC"/>
</dbReference>
<evidence type="ECO:0000256" key="5">
    <source>
        <dbReference type="SAM" id="MobiDB-lite"/>
    </source>
</evidence>
<dbReference type="CDD" id="cd00315">
    <property type="entry name" value="Cyt_C5_DNA_methylase"/>
    <property type="match status" value="1"/>
</dbReference>
<dbReference type="SUPFAM" id="SSF53335">
    <property type="entry name" value="S-adenosyl-L-methionine-dependent methyltransferases"/>
    <property type="match status" value="1"/>
</dbReference>
<dbReference type="Gene3D" id="3.90.120.10">
    <property type="entry name" value="DNA Methylase, subunit A, domain 2"/>
    <property type="match status" value="1"/>
</dbReference>
<evidence type="ECO:0000256" key="3">
    <source>
        <dbReference type="ARBA" id="ARBA00022679"/>
    </source>
</evidence>
<evidence type="ECO:0000256" key="4">
    <source>
        <dbReference type="ARBA" id="ARBA00022691"/>
    </source>
</evidence>
<dbReference type="AlphaFoldDB" id="A0A6C0K0Y9"/>
<protein>
    <recommendedName>
        <fullName evidence="1">DNA (cytosine-5-)-methyltransferase</fullName>
        <ecNumber evidence="1">2.1.1.37</ecNumber>
    </recommendedName>
</protein>
<dbReference type="PROSITE" id="PS00094">
    <property type="entry name" value="C5_MTASE_1"/>
    <property type="match status" value="1"/>
</dbReference>
<keyword evidence="2" id="KW-0489">Methyltransferase</keyword>
<keyword evidence="3" id="KW-0808">Transferase</keyword>
<organism evidence="6">
    <name type="scientific">viral metagenome</name>
    <dbReference type="NCBI Taxonomy" id="1070528"/>
    <lineage>
        <taxon>unclassified sequences</taxon>
        <taxon>metagenomes</taxon>
        <taxon>organismal metagenomes</taxon>
    </lineage>
</organism>
<dbReference type="Gene3D" id="3.40.50.150">
    <property type="entry name" value="Vaccinia Virus protein VP39"/>
    <property type="match status" value="1"/>
</dbReference>
<dbReference type="PROSITE" id="PS51679">
    <property type="entry name" value="SAM_MT_C5"/>
    <property type="match status" value="1"/>
</dbReference>
<dbReference type="NCBIfam" id="TIGR00675">
    <property type="entry name" value="dcm"/>
    <property type="match status" value="1"/>
</dbReference>